<dbReference type="Proteomes" id="UP001152622">
    <property type="component" value="Chromosome 4"/>
</dbReference>
<dbReference type="EMBL" id="JAINUF010000004">
    <property type="protein sequence ID" value="KAJ8363999.1"/>
    <property type="molecule type" value="Genomic_DNA"/>
</dbReference>
<reference evidence="1" key="1">
    <citation type="journal article" date="2023" name="Science">
        <title>Genome structures resolve the early diversification of teleost fishes.</title>
        <authorList>
            <person name="Parey E."/>
            <person name="Louis A."/>
            <person name="Montfort J."/>
            <person name="Bouchez O."/>
            <person name="Roques C."/>
            <person name="Iampietro C."/>
            <person name="Lluch J."/>
            <person name="Castinel A."/>
            <person name="Donnadieu C."/>
            <person name="Desvignes T."/>
            <person name="Floi Bucao C."/>
            <person name="Jouanno E."/>
            <person name="Wen M."/>
            <person name="Mejri S."/>
            <person name="Dirks R."/>
            <person name="Jansen H."/>
            <person name="Henkel C."/>
            <person name="Chen W.J."/>
            <person name="Zahm M."/>
            <person name="Cabau C."/>
            <person name="Klopp C."/>
            <person name="Thompson A.W."/>
            <person name="Robinson-Rechavi M."/>
            <person name="Braasch I."/>
            <person name="Lecointre G."/>
            <person name="Bobe J."/>
            <person name="Postlethwait J.H."/>
            <person name="Berthelot C."/>
            <person name="Roest Crollius H."/>
            <person name="Guiguen Y."/>
        </authorList>
    </citation>
    <scope>NUCLEOTIDE SEQUENCE</scope>
    <source>
        <strain evidence="1">WJC10195</strain>
    </source>
</reference>
<dbReference type="AlphaFoldDB" id="A0A9Q1FQ47"/>
<comment type="caution">
    <text evidence="1">The sequence shown here is derived from an EMBL/GenBank/DDBJ whole genome shotgun (WGS) entry which is preliminary data.</text>
</comment>
<accession>A0A9Q1FQ47</accession>
<sequence>MMKTDLYLSVSLLSTSWEQRTRRSEHCCRGRISAIKGFSAPLDSTVQKDRKNGSEKEGETCDKGCVAEPEVPMLQLAMSTWTALLQATPQRHPKT</sequence>
<proteinExistence type="predicted"/>
<keyword evidence="2" id="KW-1185">Reference proteome</keyword>
<protein>
    <submittedName>
        <fullName evidence="1">Uncharacterized protein</fullName>
    </submittedName>
</protein>
<name>A0A9Q1FQ47_SYNKA</name>
<evidence type="ECO:0000313" key="2">
    <source>
        <dbReference type="Proteomes" id="UP001152622"/>
    </source>
</evidence>
<organism evidence="1 2">
    <name type="scientific">Synaphobranchus kaupii</name>
    <name type="common">Kaup's arrowtooth eel</name>
    <dbReference type="NCBI Taxonomy" id="118154"/>
    <lineage>
        <taxon>Eukaryota</taxon>
        <taxon>Metazoa</taxon>
        <taxon>Chordata</taxon>
        <taxon>Craniata</taxon>
        <taxon>Vertebrata</taxon>
        <taxon>Euteleostomi</taxon>
        <taxon>Actinopterygii</taxon>
        <taxon>Neopterygii</taxon>
        <taxon>Teleostei</taxon>
        <taxon>Anguilliformes</taxon>
        <taxon>Synaphobranchidae</taxon>
        <taxon>Synaphobranchus</taxon>
    </lineage>
</organism>
<evidence type="ECO:0000313" key="1">
    <source>
        <dbReference type="EMBL" id="KAJ8363999.1"/>
    </source>
</evidence>
<gene>
    <name evidence="1" type="ORF">SKAU_G00128300</name>
</gene>